<dbReference type="InterPro" id="IPR036188">
    <property type="entry name" value="FAD/NAD-bd_sf"/>
</dbReference>
<keyword evidence="3" id="KW-0274">FAD</keyword>
<evidence type="ECO:0000256" key="5">
    <source>
        <dbReference type="ARBA" id="ARBA00023027"/>
    </source>
</evidence>
<keyword evidence="4" id="KW-0521">NADP</keyword>
<evidence type="ECO:0000313" key="7">
    <source>
        <dbReference type="Proteomes" id="UP000830835"/>
    </source>
</evidence>
<reference evidence="6" key="1">
    <citation type="submission" date="2021-02" db="EMBL/GenBank/DDBJ databases">
        <title>The CRISPR/cas machinery reduction and long-range gene transfer in the hot spring cyanobacterium Synechococcus.</title>
        <authorList>
            <person name="Dvorak P."/>
            <person name="Jahodarova E."/>
            <person name="Hasler P."/>
            <person name="Poulickova A."/>
        </authorList>
    </citation>
    <scope>NUCLEOTIDE SEQUENCE</scope>
    <source>
        <strain evidence="6">Rupite</strain>
    </source>
</reference>
<evidence type="ECO:0000256" key="3">
    <source>
        <dbReference type="ARBA" id="ARBA00022827"/>
    </source>
</evidence>
<evidence type="ECO:0000256" key="2">
    <source>
        <dbReference type="ARBA" id="ARBA00022729"/>
    </source>
</evidence>
<comment type="caution">
    <text evidence="6">The sequence shown here is derived from an EMBL/GenBank/DDBJ whole genome shotgun (WGS) entry which is preliminary data.</text>
</comment>
<dbReference type="EMBL" id="JAFIRA010000008">
    <property type="protein sequence ID" value="MCJ2542270.1"/>
    <property type="molecule type" value="Genomic_DNA"/>
</dbReference>
<evidence type="ECO:0000313" key="6">
    <source>
        <dbReference type="EMBL" id="MCJ2542270.1"/>
    </source>
</evidence>
<evidence type="ECO:0000256" key="4">
    <source>
        <dbReference type="ARBA" id="ARBA00022857"/>
    </source>
</evidence>
<keyword evidence="2" id="KW-0732">Signal</keyword>
<dbReference type="PANTHER" id="PTHR46091:SF3">
    <property type="entry name" value="AMINE OXIDASE DOMAIN-CONTAINING PROTEIN"/>
    <property type="match status" value="1"/>
</dbReference>
<dbReference type="InterPro" id="IPR052206">
    <property type="entry name" value="Retinol_saturase"/>
</dbReference>
<proteinExistence type="predicted"/>
<dbReference type="Gene3D" id="3.50.50.60">
    <property type="entry name" value="FAD/NAD(P)-binding domain"/>
    <property type="match status" value="2"/>
</dbReference>
<name>A0ABT0C914_THEVL</name>
<dbReference type="SUPFAM" id="SSF51905">
    <property type="entry name" value="FAD/NAD(P)-binding domain"/>
    <property type="match status" value="1"/>
</dbReference>
<sequence length="516" mass="57974">MELFDYVVLGAGLGGLAAAACLSRQGARVAVLEKHYLPGGCCHTFDYGNYRFCADVHYISQCGPGQAIDQFLNYIGREVAFNSLDPDCIDRVITPEVDFAIPLGWENLRNRLLDRFPEEAAAINRYCDEIQRLHADIHQLNQEVRWYDPKWYDWLKLPKYFNLFQKRHWTLQDLYDRVGVSPKLQALLAGQSGDYALPPKEIALLTHTALVWDYSEGAYYPREHFKGFVDTIVDAIVQAGGTIRYSTPVEHIEAKSGVVEWVTAGGTHFVASKAYISDLDPKLTVDLMHGGSLSQAERQRLTNYEYSASAFNIYLGLDSRFNPARYGIGNWNIWYYPDGDLNRAYDQQLAGNLEHPWIFLSCPTVKSDEPGMAPPGHHVLEIATVCPYEPFKQLHDADPKAYKAKKREVYQAVMSSVRDLIPDVDRYIRMKVYGTPTTSEHFLGQPRGNIYGAKLVPKQVGLHRLGYETELPNLFLVGASAGYPSVPGVISNGMDVVELITDKRVRRSPVGISAGV</sequence>
<keyword evidence="7" id="KW-1185">Reference proteome</keyword>
<organism evidence="6 7">
    <name type="scientific">Thermostichus vulcanus str. 'Rupite'</name>
    <dbReference type="NCBI Taxonomy" id="2813851"/>
    <lineage>
        <taxon>Bacteria</taxon>
        <taxon>Bacillati</taxon>
        <taxon>Cyanobacteriota</taxon>
        <taxon>Cyanophyceae</taxon>
        <taxon>Thermostichales</taxon>
        <taxon>Thermostichaceae</taxon>
        <taxon>Thermostichus</taxon>
    </lineage>
</organism>
<keyword evidence="1" id="KW-0285">Flavoprotein</keyword>
<evidence type="ECO:0000256" key="1">
    <source>
        <dbReference type="ARBA" id="ARBA00022630"/>
    </source>
</evidence>
<dbReference type="PANTHER" id="PTHR46091">
    <property type="entry name" value="BLR7054 PROTEIN"/>
    <property type="match status" value="1"/>
</dbReference>
<dbReference type="Pfam" id="PF13450">
    <property type="entry name" value="NAD_binding_8"/>
    <property type="match status" value="1"/>
</dbReference>
<accession>A0ABT0C914</accession>
<keyword evidence="5" id="KW-0520">NAD</keyword>
<dbReference type="Proteomes" id="UP000830835">
    <property type="component" value="Unassembled WGS sequence"/>
</dbReference>
<gene>
    <name evidence="6" type="ORF">JX360_05015</name>
</gene>
<dbReference type="RefSeq" id="WP_244349504.1">
    <property type="nucleotide sequence ID" value="NZ_JAFIRA010000008.1"/>
</dbReference>
<protein>
    <submittedName>
        <fullName evidence="6">NAD(P)/FAD-dependent oxidoreductase</fullName>
    </submittedName>
</protein>